<accession>A0A1R3IQ95</accession>
<dbReference type="Proteomes" id="UP000188268">
    <property type="component" value="Unassembled WGS sequence"/>
</dbReference>
<gene>
    <name evidence="1" type="ORF">CCACVL1_10679</name>
</gene>
<evidence type="ECO:0000313" key="1">
    <source>
        <dbReference type="EMBL" id="OMO84734.1"/>
    </source>
</evidence>
<proteinExistence type="predicted"/>
<dbReference type="EMBL" id="AWWV01009689">
    <property type="protein sequence ID" value="OMO84734.1"/>
    <property type="molecule type" value="Genomic_DNA"/>
</dbReference>
<reference evidence="1 2" key="1">
    <citation type="submission" date="2013-09" db="EMBL/GenBank/DDBJ databases">
        <title>Corchorus capsularis genome sequencing.</title>
        <authorList>
            <person name="Alam M."/>
            <person name="Haque M.S."/>
            <person name="Islam M.S."/>
            <person name="Emdad E.M."/>
            <person name="Islam M.M."/>
            <person name="Ahmed B."/>
            <person name="Halim A."/>
            <person name="Hossen Q.M.M."/>
            <person name="Hossain M.Z."/>
            <person name="Ahmed R."/>
            <person name="Khan M.M."/>
            <person name="Islam R."/>
            <person name="Rashid M.M."/>
            <person name="Khan S.A."/>
            <person name="Rahman M.S."/>
            <person name="Alam M."/>
        </authorList>
    </citation>
    <scope>NUCLEOTIDE SEQUENCE [LARGE SCALE GENOMIC DNA]</scope>
    <source>
        <strain evidence="2">cv. CVL-1</strain>
        <tissue evidence="1">Whole seedling</tissue>
    </source>
</reference>
<protein>
    <submittedName>
        <fullName evidence="1">Uncharacterized protein</fullName>
    </submittedName>
</protein>
<evidence type="ECO:0000313" key="2">
    <source>
        <dbReference type="Proteomes" id="UP000188268"/>
    </source>
</evidence>
<dbReference type="AlphaFoldDB" id="A0A1R3IQ95"/>
<keyword evidence="2" id="KW-1185">Reference proteome</keyword>
<dbReference type="Gramene" id="OMO84734">
    <property type="protein sequence ID" value="OMO84734"/>
    <property type="gene ID" value="CCACVL1_10679"/>
</dbReference>
<comment type="caution">
    <text evidence="1">The sequence shown here is derived from an EMBL/GenBank/DDBJ whole genome shotgun (WGS) entry which is preliminary data.</text>
</comment>
<organism evidence="1 2">
    <name type="scientific">Corchorus capsularis</name>
    <name type="common">Jute</name>
    <dbReference type="NCBI Taxonomy" id="210143"/>
    <lineage>
        <taxon>Eukaryota</taxon>
        <taxon>Viridiplantae</taxon>
        <taxon>Streptophyta</taxon>
        <taxon>Embryophyta</taxon>
        <taxon>Tracheophyta</taxon>
        <taxon>Spermatophyta</taxon>
        <taxon>Magnoliopsida</taxon>
        <taxon>eudicotyledons</taxon>
        <taxon>Gunneridae</taxon>
        <taxon>Pentapetalae</taxon>
        <taxon>rosids</taxon>
        <taxon>malvids</taxon>
        <taxon>Malvales</taxon>
        <taxon>Malvaceae</taxon>
        <taxon>Grewioideae</taxon>
        <taxon>Apeibeae</taxon>
        <taxon>Corchorus</taxon>
    </lineage>
</organism>
<sequence length="20" mass="2106">MELCGGERTYCGSARSGEEA</sequence>
<name>A0A1R3IQ95_COCAP</name>